<keyword evidence="4" id="KW-0805">Transcription regulation</keyword>
<protein>
    <recommendedName>
        <fullName evidence="3">Mediator of RNA polymerase II transcription subunit 23</fullName>
    </recommendedName>
    <alternativeName>
        <fullName evidence="7">Mediator complex subunit 23</fullName>
    </alternativeName>
</protein>
<dbReference type="PANTHER" id="PTHR12691:SF10">
    <property type="entry name" value="MEDIATOR OF RNA POLYMERASE II TRANSCRIPTION SUBUNIT 23"/>
    <property type="match status" value="1"/>
</dbReference>
<feature type="signal peptide" evidence="8">
    <location>
        <begin position="1"/>
        <end position="16"/>
    </location>
</feature>
<dbReference type="AlphaFoldDB" id="W2T8Q1"/>
<dbReference type="Pfam" id="PF11573">
    <property type="entry name" value="Med23"/>
    <property type="match status" value="1"/>
</dbReference>
<dbReference type="OrthoDB" id="5827627at2759"/>
<accession>W2T8Q1</accession>
<dbReference type="PANTHER" id="PTHR12691">
    <property type="entry name" value="MEDIATOR OF RNA POLYMERASE II TRANSCRIPTION SUBUNIT 23"/>
    <property type="match status" value="1"/>
</dbReference>
<name>W2T8Q1_NECAM</name>
<organism evidence="9 10">
    <name type="scientific">Necator americanus</name>
    <name type="common">Human hookworm</name>
    <dbReference type="NCBI Taxonomy" id="51031"/>
    <lineage>
        <taxon>Eukaryota</taxon>
        <taxon>Metazoa</taxon>
        <taxon>Ecdysozoa</taxon>
        <taxon>Nematoda</taxon>
        <taxon>Chromadorea</taxon>
        <taxon>Rhabditida</taxon>
        <taxon>Rhabditina</taxon>
        <taxon>Rhabditomorpha</taxon>
        <taxon>Strongyloidea</taxon>
        <taxon>Ancylostomatidae</taxon>
        <taxon>Bunostominae</taxon>
        <taxon>Necator</taxon>
    </lineage>
</organism>
<dbReference type="GO" id="GO:0005667">
    <property type="term" value="C:transcription regulator complex"/>
    <property type="evidence" value="ECO:0007669"/>
    <property type="project" value="TreeGrafter"/>
</dbReference>
<evidence type="ECO:0000256" key="4">
    <source>
        <dbReference type="ARBA" id="ARBA00023015"/>
    </source>
</evidence>
<feature type="chain" id="PRO_5004825289" description="Mediator of RNA polymerase II transcription subunit 23" evidence="8">
    <location>
        <begin position="17"/>
        <end position="217"/>
    </location>
</feature>
<dbReference type="EMBL" id="KI660163">
    <property type="protein sequence ID" value="ETN77576.1"/>
    <property type="molecule type" value="Genomic_DNA"/>
</dbReference>
<comment type="similarity">
    <text evidence="2">Belongs to the Mediator complex subunit 23 family.</text>
</comment>
<evidence type="ECO:0000256" key="3">
    <source>
        <dbReference type="ARBA" id="ARBA00019696"/>
    </source>
</evidence>
<keyword evidence="8" id="KW-0732">Signal</keyword>
<dbReference type="GO" id="GO:0010628">
    <property type="term" value="P:positive regulation of gene expression"/>
    <property type="evidence" value="ECO:0007669"/>
    <property type="project" value="TreeGrafter"/>
</dbReference>
<evidence type="ECO:0000313" key="9">
    <source>
        <dbReference type="EMBL" id="ETN77576.1"/>
    </source>
</evidence>
<gene>
    <name evidence="9" type="ORF">NECAME_10957</name>
</gene>
<evidence type="ECO:0000256" key="5">
    <source>
        <dbReference type="ARBA" id="ARBA00023163"/>
    </source>
</evidence>
<evidence type="ECO:0000256" key="6">
    <source>
        <dbReference type="ARBA" id="ARBA00023242"/>
    </source>
</evidence>
<dbReference type="GO" id="GO:0006357">
    <property type="term" value="P:regulation of transcription by RNA polymerase II"/>
    <property type="evidence" value="ECO:0007669"/>
    <property type="project" value="TreeGrafter"/>
</dbReference>
<dbReference type="STRING" id="51031.W2T8Q1"/>
<dbReference type="GO" id="GO:0016592">
    <property type="term" value="C:mediator complex"/>
    <property type="evidence" value="ECO:0007669"/>
    <property type="project" value="TreeGrafter"/>
</dbReference>
<keyword evidence="6" id="KW-0539">Nucleus</keyword>
<dbReference type="InterPro" id="IPR021629">
    <property type="entry name" value="Mediator_Med23"/>
</dbReference>
<evidence type="ECO:0000256" key="2">
    <source>
        <dbReference type="ARBA" id="ARBA00010222"/>
    </source>
</evidence>
<keyword evidence="10" id="KW-1185">Reference proteome</keyword>
<evidence type="ECO:0000256" key="7">
    <source>
        <dbReference type="ARBA" id="ARBA00031961"/>
    </source>
</evidence>
<reference evidence="10" key="1">
    <citation type="journal article" date="2014" name="Nat. Genet.">
        <title>Genome of the human hookworm Necator americanus.</title>
        <authorList>
            <person name="Tang Y.T."/>
            <person name="Gao X."/>
            <person name="Rosa B.A."/>
            <person name="Abubucker S."/>
            <person name="Hallsworth-Pepin K."/>
            <person name="Martin J."/>
            <person name="Tyagi R."/>
            <person name="Heizer E."/>
            <person name="Zhang X."/>
            <person name="Bhonagiri-Palsikar V."/>
            <person name="Minx P."/>
            <person name="Warren W.C."/>
            <person name="Wang Q."/>
            <person name="Zhan B."/>
            <person name="Hotez P.J."/>
            <person name="Sternberg P.W."/>
            <person name="Dougall A."/>
            <person name="Gaze S.T."/>
            <person name="Mulvenna J."/>
            <person name="Sotillo J."/>
            <person name="Ranganathan S."/>
            <person name="Rabelo E.M."/>
            <person name="Wilson R.K."/>
            <person name="Felgner P.L."/>
            <person name="Bethony J."/>
            <person name="Hawdon J.M."/>
            <person name="Gasser R.B."/>
            <person name="Loukas A."/>
            <person name="Mitreva M."/>
        </authorList>
    </citation>
    <scope>NUCLEOTIDE SEQUENCE [LARGE SCALE GENOMIC DNA]</scope>
</reference>
<feature type="non-terminal residue" evidence="9">
    <location>
        <position position="217"/>
    </location>
</feature>
<keyword evidence="5" id="KW-0804">Transcription</keyword>
<evidence type="ECO:0000313" key="10">
    <source>
        <dbReference type="Proteomes" id="UP000053676"/>
    </source>
</evidence>
<comment type="subcellular location">
    <subcellularLocation>
        <location evidence="1">Nucleus</location>
    </subcellularLocation>
</comment>
<dbReference type="Proteomes" id="UP000053676">
    <property type="component" value="Unassembled WGS sequence"/>
</dbReference>
<evidence type="ECO:0000256" key="1">
    <source>
        <dbReference type="ARBA" id="ARBA00004123"/>
    </source>
</evidence>
<evidence type="ECO:0000256" key="8">
    <source>
        <dbReference type="SAM" id="SignalP"/>
    </source>
</evidence>
<dbReference type="KEGG" id="nai:NECAME_10957"/>
<proteinExistence type="inferred from homology"/>
<sequence length="217" mass="25543">MFFIFLCICYDSNLQALLNCSEINERIDFYCRYIPKRDVDAPEHFRRLAEYHRVSFKTFMVLAANIFGTSQKFPEMTFAEMANRPPMMAEMINPRAHYPIYYGSLIERLLPILDFTLARALELQVDNIFSTILTTCGPIYKFHPYPITFLYTILFCMHEQLGHHPRARQFVLAILCQGDQSSLTQSFINDNHQRVYSFEELVYELADRIITCSEFIL</sequence>